<evidence type="ECO:0008006" key="3">
    <source>
        <dbReference type="Google" id="ProtNLM"/>
    </source>
</evidence>
<dbReference type="Proteomes" id="UP000547510">
    <property type="component" value="Unassembled WGS sequence"/>
</dbReference>
<evidence type="ECO:0000313" key="2">
    <source>
        <dbReference type="Proteomes" id="UP000547510"/>
    </source>
</evidence>
<dbReference type="Pfam" id="PF05139">
    <property type="entry name" value="Erythro_esteras"/>
    <property type="match status" value="1"/>
</dbReference>
<sequence length="432" mass="47222">MLAREVGRSQGFHRFETLPHGSTADAAKASTVLSKIRLRLMSQDIRDFVTASCDLLALGEPTHQEPAFAWVRNELFARLVDRGFRSIALETDRVAALTVDDFVQRGVGTLDAAMGEGFSHGFGELDANRQLVAWMRDYNENRPAEERLAFHGFDVSTEMMSAPSPQRYLEHARDYLGIDLDLAALAGDEERWSRTEAIMDPAMSVGATAEADRLRSVADDMLTSLYARAPELVAATSRAEWLRARTHLTAGLGLLRYHRQAAVRLEQSARISLLSATRDALMARNLLDIRGVEAHRGATLVFAHNLHLRRSLSTWRPADMDVSWYGAGAVVECLSDEQYTFVAGSLGRSEALGLGEPEAGTYESSLQGRVTGWGLTTPTAVTSARTRTDTTPAQGYFPLDETTLDAADAILHISDGTTAAKSAQDGLRGLRA</sequence>
<dbReference type="SUPFAM" id="SSF159501">
    <property type="entry name" value="EreA/ChaN-like"/>
    <property type="match status" value="1"/>
</dbReference>
<dbReference type="PANTHER" id="PTHR31299">
    <property type="entry name" value="ESTERASE, PUTATIVE (AFU_ORTHOLOGUE AFUA_1G05850)-RELATED"/>
    <property type="match status" value="1"/>
</dbReference>
<dbReference type="InterPro" id="IPR052036">
    <property type="entry name" value="Hydrolase/PRTase-associated"/>
</dbReference>
<dbReference type="AlphaFoldDB" id="A0A841CKE2"/>
<proteinExistence type="predicted"/>
<dbReference type="CDD" id="cd14728">
    <property type="entry name" value="Ere-like"/>
    <property type="match status" value="1"/>
</dbReference>
<dbReference type="InterPro" id="IPR007815">
    <property type="entry name" value="Emycin_Estase"/>
</dbReference>
<protein>
    <recommendedName>
        <fullName evidence="3">Erythromycin esterase</fullName>
    </recommendedName>
</protein>
<name>A0A841CKE2_9PSEU</name>
<accession>A0A841CKE2</accession>
<keyword evidence="2" id="KW-1185">Reference proteome</keyword>
<comment type="caution">
    <text evidence="1">The sequence shown here is derived from an EMBL/GenBank/DDBJ whole genome shotgun (WGS) entry which is preliminary data.</text>
</comment>
<dbReference type="GO" id="GO:0046677">
    <property type="term" value="P:response to antibiotic"/>
    <property type="evidence" value="ECO:0007669"/>
    <property type="project" value="InterPro"/>
</dbReference>
<dbReference type="PANTHER" id="PTHR31299:SF0">
    <property type="entry name" value="ESTERASE, PUTATIVE (AFU_ORTHOLOGUE AFUA_1G05850)-RELATED"/>
    <property type="match status" value="1"/>
</dbReference>
<organism evidence="1 2">
    <name type="scientific">Saccharothrix tamanrassetensis</name>
    <dbReference type="NCBI Taxonomy" id="1051531"/>
    <lineage>
        <taxon>Bacteria</taxon>
        <taxon>Bacillati</taxon>
        <taxon>Actinomycetota</taxon>
        <taxon>Actinomycetes</taxon>
        <taxon>Pseudonocardiales</taxon>
        <taxon>Pseudonocardiaceae</taxon>
        <taxon>Saccharothrix</taxon>
    </lineage>
</organism>
<gene>
    <name evidence="1" type="ORF">FHS29_003153</name>
</gene>
<dbReference type="EMBL" id="JACHJN010000004">
    <property type="protein sequence ID" value="MBB5956567.1"/>
    <property type="molecule type" value="Genomic_DNA"/>
</dbReference>
<dbReference type="Gene3D" id="3.30.1870.10">
    <property type="entry name" value="EreA-like, domain 2"/>
    <property type="match status" value="1"/>
</dbReference>
<evidence type="ECO:0000313" key="1">
    <source>
        <dbReference type="EMBL" id="MBB5956567.1"/>
    </source>
</evidence>
<reference evidence="1 2" key="1">
    <citation type="submission" date="2020-08" db="EMBL/GenBank/DDBJ databases">
        <title>Genomic Encyclopedia of Type Strains, Phase III (KMG-III): the genomes of soil and plant-associated and newly described type strains.</title>
        <authorList>
            <person name="Whitman W."/>
        </authorList>
    </citation>
    <scope>NUCLEOTIDE SEQUENCE [LARGE SCALE GENOMIC DNA]</scope>
    <source>
        <strain evidence="1 2">CECT 8640</strain>
    </source>
</reference>